<feature type="compositionally biased region" description="Basic residues" evidence="1">
    <location>
        <begin position="87"/>
        <end position="97"/>
    </location>
</feature>
<dbReference type="Proteomes" id="UP000324222">
    <property type="component" value="Unassembled WGS sequence"/>
</dbReference>
<evidence type="ECO:0000313" key="2">
    <source>
        <dbReference type="EMBL" id="MPC36452.1"/>
    </source>
</evidence>
<dbReference type="AlphaFoldDB" id="A0A5B7EQL4"/>
<proteinExistence type="predicted"/>
<feature type="compositionally biased region" description="Polar residues" evidence="1">
    <location>
        <begin position="70"/>
        <end position="86"/>
    </location>
</feature>
<keyword evidence="3" id="KW-1185">Reference proteome</keyword>
<organism evidence="2 3">
    <name type="scientific">Portunus trituberculatus</name>
    <name type="common">Swimming crab</name>
    <name type="synonym">Neptunus trituberculatus</name>
    <dbReference type="NCBI Taxonomy" id="210409"/>
    <lineage>
        <taxon>Eukaryota</taxon>
        <taxon>Metazoa</taxon>
        <taxon>Ecdysozoa</taxon>
        <taxon>Arthropoda</taxon>
        <taxon>Crustacea</taxon>
        <taxon>Multicrustacea</taxon>
        <taxon>Malacostraca</taxon>
        <taxon>Eumalacostraca</taxon>
        <taxon>Eucarida</taxon>
        <taxon>Decapoda</taxon>
        <taxon>Pleocyemata</taxon>
        <taxon>Brachyura</taxon>
        <taxon>Eubrachyura</taxon>
        <taxon>Portunoidea</taxon>
        <taxon>Portunidae</taxon>
        <taxon>Portuninae</taxon>
        <taxon>Portunus</taxon>
    </lineage>
</organism>
<accession>A0A5B7EQL4</accession>
<reference evidence="2 3" key="1">
    <citation type="submission" date="2019-05" db="EMBL/GenBank/DDBJ databases">
        <title>Another draft genome of Portunus trituberculatus and its Hox gene families provides insights of decapod evolution.</title>
        <authorList>
            <person name="Jeong J.-H."/>
            <person name="Song I."/>
            <person name="Kim S."/>
            <person name="Choi T."/>
            <person name="Kim D."/>
            <person name="Ryu S."/>
            <person name="Kim W."/>
        </authorList>
    </citation>
    <scope>NUCLEOTIDE SEQUENCE [LARGE SCALE GENOMIC DNA]</scope>
    <source>
        <tissue evidence="2">Muscle</tissue>
    </source>
</reference>
<protein>
    <submittedName>
        <fullName evidence="2">Uncharacterized protein</fullName>
    </submittedName>
</protein>
<feature type="region of interest" description="Disordered" evidence="1">
    <location>
        <begin position="70"/>
        <end position="97"/>
    </location>
</feature>
<sequence>MPTASRHQSVSKEENEATKSYEKLLTLDQKEAEQSSEEGGEGGRKRHAVTGVAQRVPLLPRHLLLATNASANFSRGTLDSLSPSTQHLRRRGACSGY</sequence>
<feature type="compositionally biased region" description="Basic and acidic residues" evidence="1">
    <location>
        <begin position="10"/>
        <end position="22"/>
    </location>
</feature>
<dbReference type="EMBL" id="VSRR010003522">
    <property type="protein sequence ID" value="MPC36452.1"/>
    <property type="molecule type" value="Genomic_DNA"/>
</dbReference>
<evidence type="ECO:0000256" key="1">
    <source>
        <dbReference type="SAM" id="MobiDB-lite"/>
    </source>
</evidence>
<comment type="caution">
    <text evidence="2">The sequence shown here is derived from an EMBL/GenBank/DDBJ whole genome shotgun (WGS) entry which is preliminary data.</text>
</comment>
<gene>
    <name evidence="2" type="ORF">E2C01_029910</name>
</gene>
<evidence type="ECO:0000313" key="3">
    <source>
        <dbReference type="Proteomes" id="UP000324222"/>
    </source>
</evidence>
<name>A0A5B7EQL4_PORTR</name>
<feature type="region of interest" description="Disordered" evidence="1">
    <location>
        <begin position="1"/>
        <end position="51"/>
    </location>
</feature>